<sequence>MRVVLVMLGGVLAVFIFVFYVKNHLVTPQRLFFYTVEVSGKDHEEVVRELIRKLNESKLKVIRVLPMSEVIHRRGVRDFPRYTTILACDIPQKREILLNVPFMSVLIPCSVAVYEKGDSVRVTVLRDYLILRDFSEELSDEHAHTLMNTYGKLRAILKEVSGG</sequence>
<dbReference type="PANTHER" id="PTHR38342:SF1">
    <property type="entry name" value="SLR5037 PROTEIN"/>
    <property type="match status" value="1"/>
</dbReference>
<dbReference type="SUPFAM" id="SSF103247">
    <property type="entry name" value="TT1751-like"/>
    <property type="match status" value="1"/>
</dbReference>
<protein>
    <submittedName>
        <fullName evidence="3">DUF302 domain-containing protein</fullName>
    </submittedName>
</protein>
<dbReference type="AlphaFoldDB" id="A0A7C5Q271"/>
<evidence type="ECO:0000313" key="3">
    <source>
        <dbReference type="EMBL" id="HHJ64194.1"/>
    </source>
</evidence>
<feature type="domain" description="DUF302" evidence="2">
    <location>
        <begin position="67"/>
        <end position="125"/>
    </location>
</feature>
<dbReference type="CDD" id="cd14797">
    <property type="entry name" value="DUF302"/>
    <property type="match status" value="1"/>
</dbReference>
<proteinExistence type="predicted"/>
<dbReference type="Gene3D" id="3.30.310.70">
    <property type="entry name" value="TT1751-like domain"/>
    <property type="match status" value="1"/>
</dbReference>
<keyword evidence="1" id="KW-0472">Membrane</keyword>
<dbReference type="EMBL" id="DRNB01000171">
    <property type="protein sequence ID" value="HHJ64194.1"/>
    <property type="molecule type" value="Genomic_DNA"/>
</dbReference>
<accession>A0A7C5Q271</accession>
<name>A0A7C5Q271_AQUAO</name>
<keyword evidence="1" id="KW-1133">Transmembrane helix</keyword>
<feature type="transmembrane region" description="Helical" evidence="1">
    <location>
        <begin position="6"/>
        <end position="21"/>
    </location>
</feature>
<gene>
    <name evidence="3" type="ORF">ENJ61_04725</name>
</gene>
<evidence type="ECO:0000259" key="2">
    <source>
        <dbReference type="Pfam" id="PF03625"/>
    </source>
</evidence>
<dbReference type="Pfam" id="PF03625">
    <property type="entry name" value="DUF302"/>
    <property type="match status" value="1"/>
</dbReference>
<reference evidence="3" key="1">
    <citation type="journal article" date="2020" name="mSystems">
        <title>Genome- and Community-Level Interaction Insights into Carbon Utilization and Element Cycling Functions of Hydrothermarchaeota in Hydrothermal Sediment.</title>
        <authorList>
            <person name="Zhou Z."/>
            <person name="Liu Y."/>
            <person name="Xu W."/>
            <person name="Pan J."/>
            <person name="Luo Z.H."/>
            <person name="Li M."/>
        </authorList>
    </citation>
    <scope>NUCLEOTIDE SEQUENCE [LARGE SCALE GENOMIC DNA]</scope>
    <source>
        <strain evidence="3">HyVt-501</strain>
    </source>
</reference>
<dbReference type="InterPro" id="IPR035923">
    <property type="entry name" value="TT1751-like_sf"/>
</dbReference>
<dbReference type="InterPro" id="IPR005180">
    <property type="entry name" value="DUF302"/>
</dbReference>
<keyword evidence="1" id="KW-0812">Transmembrane</keyword>
<evidence type="ECO:0000256" key="1">
    <source>
        <dbReference type="SAM" id="Phobius"/>
    </source>
</evidence>
<dbReference type="Proteomes" id="UP000885792">
    <property type="component" value="Unassembled WGS sequence"/>
</dbReference>
<dbReference type="PANTHER" id="PTHR38342">
    <property type="entry name" value="SLR5037 PROTEIN"/>
    <property type="match status" value="1"/>
</dbReference>
<comment type="caution">
    <text evidence="3">The sequence shown here is derived from an EMBL/GenBank/DDBJ whole genome shotgun (WGS) entry which is preliminary data.</text>
</comment>
<organism evidence="3">
    <name type="scientific">Aquifex aeolicus</name>
    <dbReference type="NCBI Taxonomy" id="63363"/>
    <lineage>
        <taxon>Bacteria</taxon>
        <taxon>Pseudomonadati</taxon>
        <taxon>Aquificota</taxon>
        <taxon>Aquificia</taxon>
        <taxon>Aquificales</taxon>
        <taxon>Aquificaceae</taxon>
        <taxon>Aquifex</taxon>
    </lineage>
</organism>